<comment type="subcellular location">
    <subcellularLocation>
        <location evidence="1">Secreted</location>
    </subcellularLocation>
</comment>
<dbReference type="CDD" id="cd00916">
    <property type="entry name" value="Npc2_like"/>
    <property type="match status" value="1"/>
</dbReference>
<dbReference type="Pfam" id="PF02221">
    <property type="entry name" value="E1_DerP2_DerF2"/>
    <property type="match status" value="1"/>
</dbReference>
<evidence type="ECO:0000259" key="7">
    <source>
        <dbReference type="SMART" id="SM00737"/>
    </source>
</evidence>
<dbReference type="FunFam" id="2.60.40.770:FF:000001">
    <property type="entry name" value="NPC intracellular cholesterol transporter 2"/>
    <property type="match status" value="1"/>
</dbReference>
<sequence>TMEVRRQLLLAALLLSSTACALGDWPQCDAPDGTIVSFEVDGCKPPGTCILKKGTQANVTIHFNSKVASQGVHVKAYGVFHEVPLPFPLPQPDACKSGVACPVQAQVSYAYRGSFPVKSAYPSISLNVKWELIDDANNNLVCQLIPVKISS</sequence>
<proteinExistence type="evidence at transcript level"/>
<accession>A0A1E1XSW4</accession>
<dbReference type="AlphaFoldDB" id="A0A1E1XSW4"/>
<evidence type="ECO:0000256" key="4">
    <source>
        <dbReference type="ARBA" id="ARBA00022729"/>
    </source>
</evidence>
<evidence type="ECO:0000256" key="1">
    <source>
        <dbReference type="ARBA" id="ARBA00004613"/>
    </source>
</evidence>
<name>A0A1E1XSW4_AMBSC</name>
<dbReference type="PANTHER" id="PTHR11306:SF68">
    <property type="entry name" value="NPC INTRACELLULAR CHOLESTEROL TRANSPORTER 2"/>
    <property type="match status" value="1"/>
</dbReference>
<dbReference type="EMBL" id="GFAA01001060">
    <property type="protein sequence ID" value="JAU02375.1"/>
    <property type="molecule type" value="mRNA"/>
</dbReference>
<dbReference type="InterPro" id="IPR014756">
    <property type="entry name" value="Ig_E-set"/>
</dbReference>
<evidence type="ECO:0000256" key="3">
    <source>
        <dbReference type="ARBA" id="ARBA00022525"/>
    </source>
</evidence>
<evidence type="ECO:0000256" key="5">
    <source>
        <dbReference type="ARBA" id="ARBA00023157"/>
    </source>
</evidence>
<dbReference type="GO" id="GO:0032367">
    <property type="term" value="P:intracellular cholesterol transport"/>
    <property type="evidence" value="ECO:0007669"/>
    <property type="project" value="InterPro"/>
</dbReference>
<dbReference type="Gene3D" id="2.60.40.770">
    <property type="match status" value="1"/>
</dbReference>
<organism evidence="8">
    <name type="scientific">Amblyomma sculptum</name>
    <name type="common">Tick</name>
    <dbReference type="NCBI Taxonomy" id="1581419"/>
    <lineage>
        <taxon>Eukaryota</taxon>
        <taxon>Metazoa</taxon>
        <taxon>Ecdysozoa</taxon>
        <taxon>Arthropoda</taxon>
        <taxon>Chelicerata</taxon>
        <taxon>Arachnida</taxon>
        <taxon>Acari</taxon>
        <taxon>Parasitiformes</taxon>
        <taxon>Ixodida</taxon>
        <taxon>Ixodoidea</taxon>
        <taxon>Ixodidae</taxon>
        <taxon>Amblyomminae</taxon>
        <taxon>Amblyomma</taxon>
    </lineage>
</organism>
<dbReference type="InterPro" id="IPR033916">
    <property type="entry name" value="ML_Npc2-like"/>
</dbReference>
<keyword evidence="5" id="KW-1015">Disulfide bond</keyword>
<evidence type="ECO:0000313" key="8">
    <source>
        <dbReference type="EMBL" id="JAU02375.1"/>
    </source>
</evidence>
<feature type="chain" id="PRO_5009116289" evidence="6">
    <location>
        <begin position="24"/>
        <end position="151"/>
    </location>
</feature>
<protein>
    <submittedName>
        <fullName evidence="8">Putative ml domain protein</fullName>
    </submittedName>
</protein>
<dbReference type="SMR" id="A0A1E1XSW4"/>
<feature type="signal peptide" evidence="6">
    <location>
        <begin position="1"/>
        <end position="23"/>
    </location>
</feature>
<dbReference type="GO" id="GO:0005576">
    <property type="term" value="C:extracellular region"/>
    <property type="evidence" value="ECO:0007669"/>
    <property type="project" value="UniProtKB-SubCell"/>
</dbReference>
<keyword evidence="4 6" id="KW-0732">Signal</keyword>
<dbReference type="InterPro" id="IPR039670">
    <property type="entry name" value="NPC2-like"/>
</dbReference>
<evidence type="ECO:0000256" key="2">
    <source>
        <dbReference type="ARBA" id="ARBA00006370"/>
    </source>
</evidence>
<dbReference type="InterPro" id="IPR003172">
    <property type="entry name" value="ML_dom"/>
</dbReference>
<comment type="similarity">
    <text evidence="2">Belongs to the NPC2 family.</text>
</comment>
<reference evidence="8" key="2">
    <citation type="journal article" date="2017" name="Front. Cell. Infect. Microbiol.">
        <title>Analysis of the Salivary Gland Transcriptome of Unfed and Partially Fed Amblyomma sculptum Ticks and Descriptive Proteome of the Saliva.</title>
        <authorList>
            <person name="Esteves E."/>
            <person name="Maruyama S.R."/>
            <person name="Kawahara R."/>
            <person name="Fujita A."/>
            <person name="Martins L.A."/>
            <person name="Righi A.A."/>
            <person name="Costa F.B."/>
            <person name="Palmisano G."/>
            <person name="Labruna M.B."/>
            <person name="Sa-Nunes A."/>
            <person name="Ribeiro J.M.C."/>
            <person name="Fogaca A.C."/>
        </authorList>
    </citation>
    <scope>NUCLEOTIDE SEQUENCE</scope>
</reference>
<dbReference type="SUPFAM" id="SSF81296">
    <property type="entry name" value="E set domains"/>
    <property type="match status" value="1"/>
</dbReference>
<feature type="domain" description="MD-2-related lipid-recognition" evidence="7">
    <location>
        <begin position="25"/>
        <end position="147"/>
    </location>
</feature>
<dbReference type="GO" id="GO:0032934">
    <property type="term" value="F:sterol binding"/>
    <property type="evidence" value="ECO:0007669"/>
    <property type="project" value="InterPro"/>
</dbReference>
<evidence type="ECO:0000256" key="6">
    <source>
        <dbReference type="SAM" id="SignalP"/>
    </source>
</evidence>
<keyword evidence="3" id="KW-0964">Secreted</keyword>
<dbReference type="SMART" id="SM00737">
    <property type="entry name" value="ML"/>
    <property type="match status" value="1"/>
</dbReference>
<dbReference type="PANTHER" id="PTHR11306">
    <property type="entry name" value="NIEMANN PICK TYPE C2 PROTEIN NPC2-RELATED"/>
    <property type="match status" value="1"/>
</dbReference>
<reference evidence="8" key="1">
    <citation type="submission" date="2016-09" db="EMBL/GenBank/DDBJ databases">
        <authorList>
            <person name="Capua I."/>
            <person name="De Benedictis P."/>
            <person name="Joannis T."/>
            <person name="Lombin L.H."/>
            <person name="Cattoli G."/>
        </authorList>
    </citation>
    <scope>NUCLEOTIDE SEQUENCE</scope>
</reference>
<feature type="non-terminal residue" evidence="8">
    <location>
        <position position="1"/>
    </location>
</feature>